<evidence type="ECO:0000256" key="6">
    <source>
        <dbReference type="ARBA" id="ARBA00022840"/>
    </source>
</evidence>
<evidence type="ECO:0000313" key="12">
    <source>
        <dbReference type="EMBL" id="ERL84841.1"/>
    </source>
</evidence>
<dbReference type="CDD" id="cd03250">
    <property type="entry name" value="ABCC_MRP_domain1"/>
    <property type="match status" value="1"/>
</dbReference>
<evidence type="ECO:0000313" key="13">
    <source>
        <dbReference type="Proteomes" id="UP000030742"/>
    </source>
</evidence>
<dbReference type="PROSITE" id="PS50893">
    <property type="entry name" value="ABC_TRANSPORTER_2"/>
    <property type="match status" value="1"/>
</dbReference>
<feature type="transmembrane region" description="Helical" evidence="9">
    <location>
        <begin position="92"/>
        <end position="113"/>
    </location>
</feature>
<dbReference type="PANTHER" id="PTHR24223">
    <property type="entry name" value="ATP-BINDING CASSETTE SUB-FAMILY C"/>
    <property type="match status" value="1"/>
</dbReference>
<dbReference type="InterPro" id="IPR003593">
    <property type="entry name" value="AAA+_ATPase"/>
</dbReference>
<dbReference type="SMART" id="SM00382">
    <property type="entry name" value="AAA"/>
    <property type="match status" value="1"/>
</dbReference>
<protein>
    <recommendedName>
        <fullName evidence="14">ABC transporter domain-containing protein</fullName>
    </recommendedName>
</protein>
<reference evidence="12 13" key="1">
    <citation type="journal article" date="2013" name="Genome Biol.">
        <title>Draft genome of the mountain pine beetle, Dendroctonus ponderosae Hopkins, a major forest pest.</title>
        <authorList>
            <person name="Keeling C.I."/>
            <person name="Yuen M.M."/>
            <person name="Liao N.Y."/>
            <person name="Docking T.R."/>
            <person name="Chan S.K."/>
            <person name="Taylor G.A."/>
            <person name="Palmquist D.L."/>
            <person name="Jackman S.D."/>
            <person name="Nguyen A."/>
            <person name="Li M."/>
            <person name="Henderson H."/>
            <person name="Janes J.K."/>
            <person name="Zhao Y."/>
            <person name="Pandoh P."/>
            <person name="Moore R."/>
            <person name="Sperling F.A."/>
            <person name="Huber D.P."/>
            <person name="Birol I."/>
            <person name="Jones S.J."/>
            <person name="Bohlmann J."/>
        </authorList>
    </citation>
    <scope>NUCLEOTIDE SEQUENCE</scope>
</reference>
<dbReference type="GO" id="GO:0140359">
    <property type="term" value="F:ABC-type transporter activity"/>
    <property type="evidence" value="ECO:0007669"/>
    <property type="project" value="InterPro"/>
</dbReference>
<keyword evidence="3 9" id="KW-0812">Transmembrane</keyword>
<evidence type="ECO:0000256" key="7">
    <source>
        <dbReference type="ARBA" id="ARBA00022989"/>
    </source>
</evidence>
<keyword evidence="4" id="KW-0677">Repeat</keyword>
<dbReference type="SUPFAM" id="SSF90123">
    <property type="entry name" value="ABC transporter transmembrane region"/>
    <property type="match status" value="1"/>
</dbReference>
<feature type="domain" description="ABC transporter" evidence="10">
    <location>
        <begin position="149"/>
        <end position="346"/>
    </location>
</feature>
<dbReference type="Gene3D" id="3.40.50.300">
    <property type="entry name" value="P-loop containing nucleotide triphosphate hydrolases"/>
    <property type="match status" value="1"/>
</dbReference>
<feature type="domain" description="ABC transmembrane type-1" evidence="11">
    <location>
        <begin position="1"/>
        <end position="87"/>
    </location>
</feature>
<dbReference type="Gene3D" id="1.20.1560.10">
    <property type="entry name" value="ABC transporter type 1, transmembrane domain"/>
    <property type="match status" value="1"/>
</dbReference>
<dbReference type="GO" id="GO:0016887">
    <property type="term" value="F:ATP hydrolysis activity"/>
    <property type="evidence" value="ECO:0007669"/>
    <property type="project" value="InterPro"/>
</dbReference>
<evidence type="ECO:0000256" key="9">
    <source>
        <dbReference type="SAM" id="Phobius"/>
    </source>
</evidence>
<dbReference type="InterPro" id="IPR036640">
    <property type="entry name" value="ABC1_TM_sf"/>
</dbReference>
<dbReference type="GO" id="GO:0016020">
    <property type="term" value="C:membrane"/>
    <property type="evidence" value="ECO:0007669"/>
    <property type="project" value="UniProtKB-SubCell"/>
</dbReference>
<keyword evidence="5" id="KW-0547">Nucleotide-binding</keyword>
<evidence type="ECO:0000256" key="8">
    <source>
        <dbReference type="ARBA" id="ARBA00023136"/>
    </source>
</evidence>
<dbReference type="Pfam" id="PF00664">
    <property type="entry name" value="ABC_membrane"/>
    <property type="match status" value="1"/>
</dbReference>
<feature type="transmembrane region" description="Helical" evidence="9">
    <location>
        <begin position="55"/>
        <end position="80"/>
    </location>
</feature>
<dbReference type="PROSITE" id="PS50929">
    <property type="entry name" value="ABC_TM1F"/>
    <property type="match status" value="1"/>
</dbReference>
<dbReference type="PROSITE" id="PS00211">
    <property type="entry name" value="ABC_TRANSPORTER_1"/>
    <property type="match status" value="1"/>
</dbReference>
<dbReference type="InterPro" id="IPR050173">
    <property type="entry name" value="ABC_transporter_C-like"/>
</dbReference>
<evidence type="ECO:0000259" key="10">
    <source>
        <dbReference type="PROSITE" id="PS50893"/>
    </source>
</evidence>
<dbReference type="FunFam" id="3.40.50.300:FF:000973">
    <property type="entry name" value="Multidrug resistance-associated protein 4"/>
    <property type="match status" value="1"/>
</dbReference>
<dbReference type="InterPro" id="IPR017871">
    <property type="entry name" value="ABC_transporter-like_CS"/>
</dbReference>
<comment type="subcellular location">
    <subcellularLocation>
        <location evidence="1">Membrane</location>
    </subcellularLocation>
</comment>
<sequence length="346" mass="38832">MSEIISGIQVIKMYAWEKPFEKLIEQLRAREIVALTQSSYLRGVFTSCNVFVERFTLFLTIVAYSLVGYRITADIVFSMAQYFNILQRKQQFFLFVSDTIFIPLAMAIVYPLAVSLSAETWVAIKRLEEILVLEEKEDIVIENLTERGISLHNITASWVPDVPVLKNIEVVIPEGKLCAIIGPVGSGKSSVLQLLIGELSPSSGKIQIGGSLSFSSQEPWLFAASVRKNILFGKPYDSTLYKKVAEVCALEKDFEQFPYGDRTLVGERGVSLSGGQRARINLARAIYRSADIYLLDDPLSAVDTHVGKHLFEKCIKNYLNGKTRILVTHQLQYLKKADIIIVLNEV</sequence>
<dbReference type="InterPro" id="IPR003439">
    <property type="entry name" value="ABC_transporter-like_ATP-bd"/>
</dbReference>
<dbReference type="InterPro" id="IPR011527">
    <property type="entry name" value="ABC1_TM_dom"/>
</dbReference>
<evidence type="ECO:0008006" key="14">
    <source>
        <dbReference type="Google" id="ProtNLM"/>
    </source>
</evidence>
<keyword evidence="8 9" id="KW-0472">Membrane</keyword>
<dbReference type="GO" id="GO:0005524">
    <property type="term" value="F:ATP binding"/>
    <property type="evidence" value="ECO:0007669"/>
    <property type="project" value="UniProtKB-KW"/>
</dbReference>
<gene>
    <name evidence="12" type="ORF">D910_02265</name>
</gene>
<evidence type="ECO:0000256" key="2">
    <source>
        <dbReference type="ARBA" id="ARBA00022448"/>
    </source>
</evidence>
<dbReference type="EMBL" id="KB631628">
    <property type="protein sequence ID" value="ERL84841.1"/>
    <property type="molecule type" value="Genomic_DNA"/>
</dbReference>
<evidence type="ECO:0000256" key="1">
    <source>
        <dbReference type="ARBA" id="ARBA00004370"/>
    </source>
</evidence>
<evidence type="ECO:0000256" key="4">
    <source>
        <dbReference type="ARBA" id="ARBA00022737"/>
    </source>
</evidence>
<evidence type="ECO:0000256" key="3">
    <source>
        <dbReference type="ARBA" id="ARBA00022692"/>
    </source>
</evidence>
<evidence type="ECO:0000256" key="5">
    <source>
        <dbReference type="ARBA" id="ARBA00022741"/>
    </source>
</evidence>
<dbReference type="AlphaFoldDB" id="U4U2P0"/>
<keyword evidence="6" id="KW-0067">ATP-binding</keyword>
<dbReference type="InterPro" id="IPR027417">
    <property type="entry name" value="P-loop_NTPase"/>
</dbReference>
<evidence type="ECO:0000259" key="11">
    <source>
        <dbReference type="PROSITE" id="PS50929"/>
    </source>
</evidence>
<dbReference type="SUPFAM" id="SSF52540">
    <property type="entry name" value="P-loop containing nucleoside triphosphate hydrolases"/>
    <property type="match status" value="1"/>
</dbReference>
<dbReference type="STRING" id="77166.U4U2P0"/>
<keyword evidence="7 9" id="KW-1133">Transmembrane helix</keyword>
<organism evidence="12 13">
    <name type="scientific">Dendroctonus ponderosae</name>
    <name type="common">Mountain pine beetle</name>
    <dbReference type="NCBI Taxonomy" id="77166"/>
    <lineage>
        <taxon>Eukaryota</taxon>
        <taxon>Metazoa</taxon>
        <taxon>Ecdysozoa</taxon>
        <taxon>Arthropoda</taxon>
        <taxon>Hexapoda</taxon>
        <taxon>Insecta</taxon>
        <taxon>Pterygota</taxon>
        <taxon>Neoptera</taxon>
        <taxon>Endopterygota</taxon>
        <taxon>Coleoptera</taxon>
        <taxon>Polyphaga</taxon>
        <taxon>Cucujiformia</taxon>
        <taxon>Curculionidae</taxon>
        <taxon>Scolytinae</taxon>
        <taxon>Dendroctonus</taxon>
    </lineage>
</organism>
<keyword evidence="2" id="KW-0813">Transport</keyword>
<proteinExistence type="predicted"/>
<accession>U4U2P0</accession>
<dbReference type="Pfam" id="PF00005">
    <property type="entry name" value="ABC_tran"/>
    <property type="match status" value="1"/>
</dbReference>
<name>U4U2P0_DENPD</name>
<dbReference type="PANTHER" id="PTHR24223:SF415">
    <property type="entry name" value="FI20190P1"/>
    <property type="match status" value="1"/>
</dbReference>
<dbReference type="Proteomes" id="UP000030742">
    <property type="component" value="Unassembled WGS sequence"/>
</dbReference>